<reference evidence="2" key="1">
    <citation type="journal article" date="2010" name="Nat. Biotechnol.">
        <title>Draft genome sequence of the oilseed species Ricinus communis.</title>
        <authorList>
            <person name="Chan A.P."/>
            <person name="Crabtree J."/>
            <person name="Zhao Q."/>
            <person name="Lorenzi H."/>
            <person name="Orvis J."/>
            <person name="Puiu D."/>
            <person name="Melake-Berhan A."/>
            <person name="Jones K.M."/>
            <person name="Redman J."/>
            <person name="Chen G."/>
            <person name="Cahoon E.B."/>
            <person name="Gedil M."/>
            <person name="Stanke M."/>
            <person name="Haas B.J."/>
            <person name="Wortman J.R."/>
            <person name="Fraser-Liggett C.M."/>
            <person name="Ravel J."/>
            <person name="Rabinowicz P.D."/>
        </authorList>
    </citation>
    <scope>NUCLEOTIDE SEQUENCE [LARGE SCALE GENOMIC DNA]</scope>
    <source>
        <strain evidence="2">cv. Hale</strain>
    </source>
</reference>
<name>B9TK44_RICCO</name>
<sequence>MSRNTFTSQTKIETALICVYSLNEFIRNNRIAMNREIVNELFKCFYEKHLIGRGFVLRTPSLAERTFCGIRQGIIWRFEHRGELSSFGCHAFWSFTHELDDGPPNAVLSEDNICASGSCTPLVHSLGALSEGDVSARLLDLLDNDMIVLDRLTSTESLLVQIERHSRSKHELLGCNDVVAPLNHAFCLETAGRKAEAARRYRAIVRKLEDERFPKSELAIRCKEVAATRAQALIRYLSQSEKEQCGDESLGISIYQHVPDTPIEVRLAR</sequence>
<dbReference type="Proteomes" id="UP000008311">
    <property type="component" value="Unassembled WGS sequence"/>
</dbReference>
<evidence type="ECO:0000313" key="1">
    <source>
        <dbReference type="EMBL" id="EEF23770.1"/>
    </source>
</evidence>
<feature type="non-terminal residue" evidence="1">
    <location>
        <position position="269"/>
    </location>
</feature>
<dbReference type="EMBL" id="EQ984710">
    <property type="protein sequence ID" value="EEF23770.1"/>
    <property type="molecule type" value="Genomic_DNA"/>
</dbReference>
<accession>B9TK44</accession>
<gene>
    <name evidence="1" type="ORF">RCOM_1810940</name>
</gene>
<proteinExistence type="predicted"/>
<protein>
    <submittedName>
        <fullName evidence="1">Uncharacterized protein</fullName>
    </submittedName>
</protein>
<keyword evidence="2" id="KW-1185">Reference proteome</keyword>
<organism evidence="1 2">
    <name type="scientific">Ricinus communis</name>
    <name type="common">Castor bean</name>
    <dbReference type="NCBI Taxonomy" id="3988"/>
    <lineage>
        <taxon>Eukaryota</taxon>
        <taxon>Viridiplantae</taxon>
        <taxon>Streptophyta</taxon>
        <taxon>Embryophyta</taxon>
        <taxon>Tracheophyta</taxon>
        <taxon>Spermatophyta</taxon>
        <taxon>Magnoliopsida</taxon>
        <taxon>eudicotyledons</taxon>
        <taxon>Gunneridae</taxon>
        <taxon>Pentapetalae</taxon>
        <taxon>rosids</taxon>
        <taxon>fabids</taxon>
        <taxon>Malpighiales</taxon>
        <taxon>Euphorbiaceae</taxon>
        <taxon>Acalyphoideae</taxon>
        <taxon>Acalypheae</taxon>
        <taxon>Ricinus</taxon>
    </lineage>
</organism>
<evidence type="ECO:0000313" key="2">
    <source>
        <dbReference type="Proteomes" id="UP000008311"/>
    </source>
</evidence>
<dbReference type="AlphaFoldDB" id="B9TK44"/>
<dbReference type="InParanoid" id="B9TK44"/>